<name>A0ABV6JIL6_9BACL</name>
<feature type="domain" description="DUF695" evidence="1">
    <location>
        <begin position="3"/>
        <end position="133"/>
    </location>
</feature>
<dbReference type="Proteomes" id="UP001589818">
    <property type="component" value="Unassembled WGS sequence"/>
</dbReference>
<feature type="domain" description="Regulator of ribonuclease activity B" evidence="2">
    <location>
        <begin position="145"/>
        <end position="243"/>
    </location>
</feature>
<keyword evidence="4" id="KW-1185">Reference proteome</keyword>
<dbReference type="SUPFAM" id="SSF89946">
    <property type="entry name" value="Hypothetical protein VC0424"/>
    <property type="match status" value="1"/>
</dbReference>
<dbReference type="InterPro" id="IPR009671">
    <property type="entry name" value="RraB_dom"/>
</dbReference>
<proteinExistence type="predicted"/>
<dbReference type="Pfam" id="PF06877">
    <property type="entry name" value="RraB"/>
    <property type="match status" value="1"/>
</dbReference>
<reference evidence="3 4" key="1">
    <citation type="submission" date="2024-09" db="EMBL/GenBank/DDBJ databases">
        <authorList>
            <person name="Sun Q."/>
            <person name="Mori K."/>
        </authorList>
    </citation>
    <scope>NUCLEOTIDE SEQUENCE [LARGE SCALE GENOMIC DNA]</scope>
    <source>
        <strain evidence="3 4">CCM 4839</strain>
    </source>
</reference>
<dbReference type="InterPro" id="IPR016097">
    <property type="entry name" value="DUF695"/>
</dbReference>
<comment type="caution">
    <text evidence="3">The sequence shown here is derived from an EMBL/GenBank/DDBJ whole genome shotgun (WGS) entry which is preliminary data.</text>
</comment>
<gene>
    <name evidence="3" type="ORF">ACFFJ8_30790</name>
</gene>
<evidence type="ECO:0000259" key="2">
    <source>
        <dbReference type="Pfam" id="PF06877"/>
    </source>
</evidence>
<evidence type="ECO:0000313" key="4">
    <source>
        <dbReference type="Proteomes" id="UP001589818"/>
    </source>
</evidence>
<protein>
    <submittedName>
        <fullName evidence="3">DUF695 domain-containing protein</fullName>
    </submittedName>
</protein>
<sequence>MADDWGFYERRTESEQMRVLVNVGYKGSAPLSEYGDLLSITVNLYTILRNKRTKQALVAQLERFESKLEGWLSETFSALYIGRINTVNRLEFYFYCKNDVFDGERFRKWMEGSWEFRVSEYLKPDPDWSFYRYMLPDELEELYVHNAHMIYALIHKGDDIKQPRHVYHWLLFRKAEDRQEMEQSVKKLGYLIEREKEGEPDTGYPYPLVISRYDDVLLDTVNERVRELYRLISDYDARYDGWGSAMKLSSTNRFKAGYRKIREAMILSLKRIRSCRR</sequence>
<organism evidence="3 4">
    <name type="scientific">Paenibacillus mendelii</name>
    <dbReference type="NCBI Taxonomy" id="206163"/>
    <lineage>
        <taxon>Bacteria</taxon>
        <taxon>Bacillati</taxon>
        <taxon>Bacillota</taxon>
        <taxon>Bacilli</taxon>
        <taxon>Bacillales</taxon>
        <taxon>Paenibacillaceae</taxon>
        <taxon>Paenibacillus</taxon>
    </lineage>
</organism>
<dbReference type="EMBL" id="JBHLVF010000047">
    <property type="protein sequence ID" value="MFC0395746.1"/>
    <property type="molecule type" value="Genomic_DNA"/>
</dbReference>
<dbReference type="Gene3D" id="3.30.70.970">
    <property type="entry name" value="RraB-like"/>
    <property type="match status" value="1"/>
</dbReference>
<dbReference type="InterPro" id="IPR036701">
    <property type="entry name" value="RraB-like_sf"/>
</dbReference>
<dbReference type="RefSeq" id="WP_204817696.1">
    <property type="nucleotide sequence ID" value="NZ_JANHOF010000002.1"/>
</dbReference>
<evidence type="ECO:0000313" key="3">
    <source>
        <dbReference type="EMBL" id="MFC0395746.1"/>
    </source>
</evidence>
<evidence type="ECO:0000259" key="1">
    <source>
        <dbReference type="Pfam" id="PF05117"/>
    </source>
</evidence>
<dbReference type="Pfam" id="PF05117">
    <property type="entry name" value="DUF695"/>
    <property type="match status" value="1"/>
</dbReference>
<accession>A0ABV6JIL6</accession>